<dbReference type="Pfam" id="PF02627">
    <property type="entry name" value="CMD"/>
    <property type="match status" value="1"/>
</dbReference>
<dbReference type="PANTHER" id="PTHR34846:SF5">
    <property type="entry name" value="CARBOXYMUCONOLACTONE DECARBOXYLASE-LIKE DOMAIN-CONTAINING PROTEIN"/>
    <property type="match status" value="1"/>
</dbReference>
<gene>
    <name evidence="2" type="ORF">FG486_06975</name>
</gene>
<reference evidence="2 3" key="1">
    <citation type="journal article" date="1994" name="Int. J. Syst. Bacteriol.">
        <title>Phylogenetic positions of novel aerobic, bacteriochlorophyll a-containing bacteria and description of Roseococcus thiosulfatophilus gen. nov., sp. nov., Erythromicrobium ramosum gen. nov., sp. nov., and Erythrobacter litoralis sp. nov.</title>
        <authorList>
            <person name="Yurkov V."/>
            <person name="Stackebrandt E."/>
            <person name="Holmes A."/>
            <person name="Fuerst J.A."/>
            <person name="Hugenholtz P."/>
            <person name="Golecki J."/>
            <person name="Gad'on N."/>
            <person name="Gorlenko V.M."/>
            <person name="Kompantseva E.I."/>
            <person name="Drews G."/>
        </authorList>
    </citation>
    <scope>NUCLEOTIDE SEQUENCE [LARGE SCALE GENOMIC DNA]</scope>
    <source>
        <strain evidence="2 3">KR-99</strain>
    </source>
</reference>
<dbReference type="Gene3D" id="1.20.1290.10">
    <property type="entry name" value="AhpD-like"/>
    <property type="match status" value="1"/>
</dbReference>
<keyword evidence="3" id="KW-1185">Reference proteome</keyword>
<organism evidence="2 3">
    <name type="scientific">Sphingomonas ursincola</name>
    <dbReference type="NCBI Taxonomy" id="56361"/>
    <lineage>
        <taxon>Bacteria</taxon>
        <taxon>Pseudomonadati</taxon>
        <taxon>Pseudomonadota</taxon>
        <taxon>Alphaproteobacteria</taxon>
        <taxon>Sphingomonadales</taxon>
        <taxon>Sphingomonadaceae</taxon>
        <taxon>Sphingomonas</taxon>
    </lineage>
</organism>
<dbReference type="InterPro" id="IPR029032">
    <property type="entry name" value="AhpD-like"/>
</dbReference>
<evidence type="ECO:0000259" key="1">
    <source>
        <dbReference type="Pfam" id="PF02627"/>
    </source>
</evidence>
<dbReference type="AlphaFoldDB" id="A0A7V8U874"/>
<name>A0A7V8U874_9SPHN</name>
<dbReference type="InterPro" id="IPR003779">
    <property type="entry name" value="CMD-like"/>
</dbReference>
<sequence length="214" mass="23985">MPRLRQVPRDSADDYARKLYTALFGDRDPVEQPGTATGTPGNWWTVFALVPDAFRHTTEGFGFYRSDRRKLDPVLRELGQTRAGYAVGSRFVYSQHMKAARFAGLSEEQVQAIAHWQVADCFTPVQRAVLAYADALVLQHGRVPDGVFAALKAELSDEEILELTYVTATYMMHAVMSRALRLEYDDVDDPVTEVPAPEGATADVMGMVDRRKRD</sequence>
<evidence type="ECO:0000313" key="3">
    <source>
        <dbReference type="Proteomes" id="UP000589292"/>
    </source>
</evidence>
<protein>
    <submittedName>
        <fullName evidence="2">Carboxymuconolactone decarboxylase family protein</fullName>
    </submittedName>
</protein>
<dbReference type="Proteomes" id="UP000589292">
    <property type="component" value="Unassembled WGS sequence"/>
</dbReference>
<accession>A0A7V8U874</accession>
<evidence type="ECO:0000313" key="2">
    <source>
        <dbReference type="EMBL" id="MBA1374075.1"/>
    </source>
</evidence>
<dbReference type="GO" id="GO:0051920">
    <property type="term" value="F:peroxiredoxin activity"/>
    <property type="evidence" value="ECO:0007669"/>
    <property type="project" value="InterPro"/>
</dbReference>
<dbReference type="PANTHER" id="PTHR34846">
    <property type="entry name" value="4-CARBOXYMUCONOLACTONE DECARBOXYLASE FAMILY PROTEIN (AFU_ORTHOLOGUE AFUA_6G11590)"/>
    <property type="match status" value="1"/>
</dbReference>
<feature type="domain" description="Carboxymuconolactone decarboxylase-like" evidence="1">
    <location>
        <begin position="56"/>
        <end position="134"/>
    </location>
</feature>
<comment type="caution">
    <text evidence="2">The sequence shown here is derived from an EMBL/GenBank/DDBJ whole genome shotgun (WGS) entry which is preliminary data.</text>
</comment>
<dbReference type="RefSeq" id="WP_181267037.1">
    <property type="nucleotide sequence ID" value="NZ_BAAAGB010000001.1"/>
</dbReference>
<dbReference type="SUPFAM" id="SSF69118">
    <property type="entry name" value="AhpD-like"/>
    <property type="match status" value="1"/>
</dbReference>
<proteinExistence type="predicted"/>
<dbReference type="EMBL" id="VDES01000002">
    <property type="protein sequence ID" value="MBA1374075.1"/>
    <property type="molecule type" value="Genomic_DNA"/>
</dbReference>